<keyword evidence="1" id="KW-1133">Transmembrane helix</keyword>
<dbReference type="InterPro" id="IPR014729">
    <property type="entry name" value="Rossmann-like_a/b/a_fold"/>
</dbReference>
<keyword evidence="1" id="KW-0812">Transmembrane</keyword>
<comment type="caution">
    <text evidence="3">The sequence shown here is derived from an EMBL/GenBank/DDBJ whole genome shotgun (WGS) entry which is preliminary data.</text>
</comment>
<dbReference type="Gene3D" id="3.40.50.620">
    <property type="entry name" value="HUPs"/>
    <property type="match status" value="1"/>
</dbReference>
<dbReference type="Proteomes" id="UP000709959">
    <property type="component" value="Unassembled WGS sequence"/>
</dbReference>
<dbReference type="PANTHER" id="PTHR30336:SF20">
    <property type="entry name" value="DUF218 DOMAIN-CONTAINING PROTEIN"/>
    <property type="match status" value="1"/>
</dbReference>
<dbReference type="InterPro" id="IPR051599">
    <property type="entry name" value="Cell_Envelope_Assoc"/>
</dbReference>
<accession>A0A936F4H8</accession>
<keyword evidence="1" id="KW-0472">Membrane</keyword>
<dbReference type="InterPro" id="IPR003848">
    <property type="entry name" value="DUF218"/>
</dbReference>
<evidence type="ECO:0000313" key="3">
    <source>
        <dbReference type="EMBL" id="MBK8573580.1"/>
    </source>
</evidence>
<dbReference type="GO" id="GO:0005886">
    <property type="term" value="C:plasma membrane"/>
    <property type="evidence" value="ECO:0007669"/>
    <property type="project" value="TreeGrafter"/>
</dbReference>
<dbReference type="AlphaFoldDB" id="A0A936F4H8"/>
<evidence type="ECO:0000256" key="1">
    <source>
        <dbReference type="SAM" id="Phobius"/>
    </source>
</evidence>
<evidence type="ECO:0000313" key="4">
    <source>
        <dbReference type="Proteomes" id="UP000709959"/>
    </source>
</evidence>
<sequence>MTPPYHAPPRASFIQKLGPGGAASLGLAILTTLGLGGLPWLYRLRQVLRAVPGEEPGAADAILVLGRQLDEDRLTPVFEARLARAVSLWREGLAPRIFVAGGTTARASRSEAEAGREWLLARGLPGTVIHLEDRSQHTLENLFNVRSRLRAEGWRTLLVVSDPLHLARAKATALGLQLEVRCCPAAEAPPARGSLGWWRRAVLEGFLLHWYHTGMLYSRLIGRRAQLERVT</sequence>
<reference evidence="3 4" key="1">
    <citation type="submission" date="2020-10" db="EMBL/GenBank/DDBJ databases">
        <title>Connecting structure to function with the recovery of over 1000 high-quality activated sludge metagenome-assembled genomes encoding full-length rRNA genes using long-read sequencing.</title>
        <authorList>
            <person name="Singleton C.M."/>
            <person name="Petriglieri F."/>
            <person name="Kristensen J.M."/>
            <person name="Kirkegaard R.H."/>
            <person name="Michaelsen T.Y."/>
            <person name="Andersen M.H."/>
            <person name="Karst S.M."/>
            <person name="Dueholm M.S."/>
            <person name="Nielsen P.H."/>
            <person name="Albertsen M."/>
        </authorList>
    </citation>
    <scope>NUCLEOTIDE SEQUENCE [LARGE SCALE GENOMIC DNA]</scope>
    <source>
        <strain evidence="3">OdNE_18-Q3-R46-58_MAXAC.008</strain>
    </source>
</reference>
<organism evidence="3 4">
    <name type="scientific">Candidatus Geothrix odensensis</name>
    <dbReference type="NCBI Taxonomy" id="2954440"/>
    <lineage>
        <taxon>Bacteria</taxon>
        <taxon>Pseudomonadati</taxon>
        <taxon>Acidobacteriota</taxon>
        <taxon>Holophagae</taxon>
        <taxon>Holophagales</taxon>
        <taxon>Holophagaceae</taxon>
        <taxon>Geothrix</taxon>
    </lineage>
</organism>
<feature type="transmembrane region" description="Helical" evidence="1">
    <location>
        <begin position="20"/>
        <end position="42"/>
    </location>
</feature>
<gene>
    <name evidence="3" type="ORF">IPN91_13335</name>
</gene>
<feature type="domain" description="DUF218" evidence="2">
    <location>
        <begin position="60"/>
        <end position="185"/>
    </location>
</feature>
<name>A0A936F4H8_9BACT</name>
<dbReference type="PANTHER" id="PTHR30336">
    <property type="entry name" value="INNER MEMBRANE PROTEIN, PROBABLE PERMEASE"/>
    <property type="match status" value="1"/>
</dbReference>
<evidence type="ECO:0000259" key="2">
    <source>
        <dbReference type="Pfam" id="PF02698"/>
    </source>
</evidence>
<protein>
    <submittedName>
        <fullName evidence="3">YdcF family protein</fullName>
    </submittedName>
</protein>
<dbReference type="EMBL" id="JADKCH010000022">
    <property type="protein sequence ID" value="MBK8573580.1"/>
    <property type="molecule type" value="Genomic_DNA"/>
</dbReference>
<dbReference type="Pfam" id="PF02698">
    <property type="entry name" value="DUF218"/>
    <property type="match status" value="1"/>
</dbReference>
<dbReference type="CDD" id="cd06259">
    <property type="entry name" value="YdcF-like"/>
    <property type="match status" value="1"/>
</dbReference>
<proteinExistence type="predicted"/>